<evidence type="ECO:0000313" key="3">
    <source>
        <dbReference type="Proteomes" id="UP001515480"/>
    </source>
</evidence>
<evidence type="ECO:0000256" key="1">
    <source>
        <dbReference type="SAM" id="MobiDB-lite"/>
    </source>
</evidence>
<gene>
    <name evidence="2" type="ORF">AB1Y20_011691</name>
</gene>
<feature type="region of interest" description="Disordered" evidence="1">
    <location>
        <begin position="1"/>
        <end position="24"/>
    </location>
</feature>
<protein>
    <submittedName>
        <fullName evidence="2">Uncharacterized protein</fullName>
    </submittedName>
</protein>
<dbReference type="AlphaFoldDB" id="A0AB34IHU1"/>
<evidence type="ECO:0000313" key="2">
    <source>
        <dbReference type="EMBL" id="KAL1499488.1"/>
    </source>
</evidence>
<organism evidence="2 3">
    <name type="scientific">Prymnesium parvum</name>
    <name type="common">Toxic golden alga</name>
    <dbReference type="NCBI Taxonomy" id="97485"/>
    <lineage>
        <taxon>Eukaryota</taxon>
        <taxon>Haptista</taxon>
        <taxon>Haptophyta</taxon>
        <taxon>Prymnesiophyceae</taxon>
        <taxon>Prymnesiales</taxon>
        <taxon>Prymnesiaceae</taxon>
        <taxon>Prymnesium</taxon>
    </lineage>
</organism>
<accession>A0AB34IHU1</accession>
<keyword evidence="3" id="KW-1185">Reference proteome</keyword>
<name>A0AB34IHU1_PRYPA</name>
<proteinExistence type="predicted"/>
<reference evidence="2 3" key="1">
    <citation type="journal article" date="2024" name="Science">
        <title>Giant polyketide synthase enzymes in the biosynthesis of giant marine polyether toxins.</title>
        <authorList>
            <person name="Fallon T.R."/>
            <person name="Shende V.V."/>
            <person name="Wierzbicki I.H."/>
            <person name="Pendleton A.L."/>
            <person name="Watervoot N.F."/>
            <person name="Auber R.P."/>
            <person name="Gonzalez D.J."/>
            <person name="Wisecaver J.H."/>
            <person name="Moore B.S."/>
        </authorList>
    </citation>
    <scope>NUCLEOTIDE SEQUENCE [LARGE SCALE GENOMIC DNA]</scope>
    <source>
        <strain evidence="2 3">12B1</strain>
    </source>
</reference>
<feature type="compositionally biased region" description="Low complexity" evidence="1">
    <location>
        <begin position="8"/>
        <end position="23"/>
    </location>
</feature>
<sequence>MCGGPSRAGGVAAEGAGQPGAEEPSPRLRRILLSLGLTPSPCILSCEAAVSMDVEVFGTRTEEVREWAFHSLAASAGWCRSHTLSSAPAVAAVLDAQTALTVPAALGAQTALVVPAPAAVDAHVATVVTVATCQEGAAAGSAVALRCGTVQPTSRAAASAAAATGCTSRAAVLAGEESDIERAVDEFLSVVPRALLLCGHSALSDEDRVAARRVHLLTCGASSVRAGTAFVRAWLRFCERRRIPCFGVPVDADLMQAFLMEVDTDARQRAASRNGRRTGASVQHATACAARWTADHAGLPFSTAKTTLVRKSSAPSREREPSWSEMWEPAILAHLLRVAVNLQHDSIVRAMAASVYFVCVASMRLVDGQRSAPPVLDDRDVFHGVAVLSKGRRRSAMAPKPWSVPCVSPDGSMSDRQVAVGLLSAVSSFPPNCCSMFPRLVNTTGKEVARESAPIGLQNPPVWSRSVLPAPVETACAS</sequence>
<dbReference type="EMBL" id="JBGBPQ010000025">
    <property type="protein sequence ID" value="KAL1499488.1"/>
    <property type="molecule type" value="Genomic_DNA"/>
</dbReference>
<dbReference type="Proteomes" id="UP001515480">
    <property type="component" value="Unassembled WGS sequence"/>
</dbReference>
<comment type="caution">
    <text evidence="2">The sequence shown here is derived from an EMBL/GenBank/DDBJ whole genome shotgun (WGS) entry which is preliminary data.</text>
</comment>